<protein>
    <submittedName>
        <fullName evidence="2">Unannotated protein</fullName>
    </submittedName>
</protein>
<gene>
    <name evidence="2" type="ORF">UFOPK2254_00203</name>
    <name evidence="3" type="ORF">UFOPK2646_00263</name>
    <name evidence="4" type="ORF">UFOPK2907_00407</name>
    <name evidence="5" type="ORF">UFOPK3197_00280</name>
    <name evidence="6" type="ORF">UFOPK3937_00925</name>
    <name evidence="7" type="ORF">UFOPK4265_00259</name>
</gene>
<dbReference type="EMBL" id="CAFBQK010000019">
    <property type="protein sequence ID" value="CAB5047307.1"/>
    <property type="molecule type" value="Genomic_DNA"/>
</dbReference>
<reference evidence="2" key="1">
    <citation type="submission" date="2020-05" db="EMBL/GenBank/DDBJ databases">
        <authorList>
            <person name="Chiriac C."/>
            <person name="Salcher M."/>
            <person name="Ghai R."/>
            <person name="Kavagutti S V."/>
        </authorList>
    </citation>
    <scope>NUCLEOTIDE SEQUENCE</scope>
</reference>
<evidence type="ECO:0000313" key="7">
    <source>
        <dbReference type="EMBL" id="CAB5047307.1"/>
    </source>
</evidence>
<evidence type="ECO:0000313" key="4">
    <source>
        <dbReference type="EMBL" id="CAB4768317.1"/>
    </source>
</evidence>
<accession>A0A6J6KQU1</accession>
<organism evidence="2">
    <name type="scientific">freshwater metagenome</name>
    <dbReference type="NCBI Taxonomy" id="449393"/>
    <lineage>
        <taxon>unclassified sequences</taxon>
        <taxon>metagenomes</taxon>
        <taxon>ecological metagenomes</taxon>
    </lineage>
</organism>
<dbReference type="Gene3D" id="3.40.50.12500">
    <property type="match status" value="1"/>
</dbReference>
<evidence type="ECO:0000313" key="6">
    <source>
        <dbReference type="EMBL" id="CAB4984466.1"/>
    </source>
</evidence>
<proteinExistence type="inferred from homology"/>
<dbReference type="InterPro" id="IPR053714">
    <property type="entry name" value="Iso_Racemase_Enz_sf"/>
</dbReference>
<evidence type="ECO:0000256" key="1">
    <source>
        <dbReference type="ARBA" id="ARBA00038414"/>
    </source>
</evidence>
<evidence type="ECO:0000313" key="2">
    <source>
        <dbReference type="EMBL" id="CAB4651872.1"/>
    </source>
</evidence>
<dbReference type="EMBL" id="CAEZWO010000011">
    <property type="protein sequence ID" value="CAB4651872.1"/>
    <property type="molecule type" value="Genomic_DNA"/>
</dbReference>
<dbReference type="GO" id="GO:0047661">
    <property type="term" value="F:amino-acid racemase activity"/>
    <property type="evidence" value="ECO:0007669"/>
    <property type="project" value="InterPro"/>
</dbReference>
<dbReference type="EMBL" id="CAFBOJ010000104">
    <property type="protein sequence ID" value="CAB4984466.1"/>
    <property type="molecule type" value="Genomic_DNA"/>
</dbReference>
<dbReference type="EMBL" id="CAEZZR010000026">
    <property type="protein sequence ID" value="CAB4768317.1"/>
    <property type="molecule type" value="Genomic_DNA"/>
</dbReference>
<name>A0A6J6KQU1_9ZZZZ</name>
<dbReference type="Pfam" id="PF01177">
    <property type="entry name" value="Asp_Glu_race"/>
    <property type="match status" value="1"/>
</dbReference>
<sequence length="259" mass="29186">MSRRLLWINPVGTDSYDKPISDALRDEAFPDTRIDVCSLRDVHMQHLEYNAYEMVAAGPTIGAVRWGEENGYDAAVIGCFYDPFLRAAREVTSKMAVTAPAEACLHIANTLGERVSILVGRSKWIPEMHENVTKYGFAERLASFRVLEMTVNEFQKDPACTEERILEEARKAVKEDGADVIVLGCTIEFGFYKKVQDELGVPVIDAIVAPLRYAELLSDIRQRQNWGVSNALGYETPDRAEMDAWVPIIEPKIYRDPRG</sequence>
<dbReference type="AlphaFoldDB" id="A0A6J6KQU1"/>
<dbReference type="SUPFAM" id="SSF53681">
    <property type="entry name" value="Aspartate/glutamate racemase"/>
    <property type="match status" value="1"/>
</dbReference>
<dbReference type="PANTHER" id="PTHR28047">
    <property type="entry name" value="PROTEIN DCG1"/>
    <property type="match status" value="1"/>
</dbReference>
<comment type="similarity">
    <text evidence="1">Belongs to the HyuE racemase family.</text>
</comment>
<dbReference type="EMBL" id="CAFABI010000019">
    <property type="protein sequence ID" value="CAB4822361.1"/>
    <property type="molecule type" value="Genomic_DNA"/>
</dbReference>
<dbReference type="InterPro" id="IPR001920">
    <property type="entry name" value="Asp/Glu_race"/>
</dbReference>
<dbReference type="EMBL" id="CAEZYB010000017">
    <property type="protein sequence ID" value="CAB4697390.1"/>
    <property type="molecule type" value="Genomic_DNA"/>
</dbReference>
<dbReference type="InterPro" id="IPR015942">
    <property type="entry name" value="Asp/Glu/hydantoin_racemase"/>
</dbReference>
<evidence type="ECO:0000313" key="3">
    <source>
        <dbReference type="EMBL" id="CAB4697390.1"/>
    </source>
</evidence>
<dbReference type="InterPro" id="IPR052186">
    <property type="entry name" value="Hydantoin_racemase-like"/>
</dbReference>
<evidence type="ECO:0000313" key="5">
    <source>
        <dbReference type="EMBL" id="CAB4822361.1"/>
    </source>
</evidence>
<dbReference type="PANTHER" id="PTHR28047:SF5">
    <property type="entry name" value="PROTEIN DCG1"/>
    <property type="match status" value="1"/>
</dbReference>